<name>A0ACC0V5L5_9HYPO</name>
<sequence>MDADAARLGPLVADKTVPFPAHQPLQGFTTTLVPLEPAHAPSLFKHMGGKENDDLWSYLPTEGFNTLEQTTEIITSFSKSKDPLYWAILSGPSSDEESEAIGFISYLNILPSHRRIEIGWVAYSRALQRTKRATEVMRILMAHAFDDLGYERVEWKANSLNAGSRAAALRLGFVYEGLFRKHIVFKGRRRDTAWFSCTDEEWPLVRSGLEGWLEDGNFDADGRQIRGLREIREAEAAKVAQ</sequence>
<accession>A0ACC0V5L5</accession>
<dbReference type="Proteomes" id="UP001163324">
    <property type="component" value="Chromosome 3"/>
</dbReference>
<evidence type="ECO:0000313" key="2">
    <source>
        <dbReference type="Proteomes" id="UP001163324"/>
    </source>
</evidence>
<keyword evidence="2" id="KW-1185">Reference proteome</keyword>
<gene>
    <name evidence="1" type="ORF">N3K66_002941</name>
</gene>
<proteinExistence type="predicted"/>
<reference evidence="1" key="1">
    <citation type="submission" date="2022-10" db="EMBL/GenBank/DDBJ databases">
        <title>Complete Genome of Trichothecium roseum strain YXFP-22015, a Plant Pathogen Isolated from Citrus.</title>
        <authorList>
            <person name="Wang Y."/>
            <person name="Zhu L."/>
        </authorList>
    </citation>
    <scope>NUCLEOTIDE SEQUENCE</scope>
    <source>
        <strain evidence="1">YXFP-22015</strain>
    </source>
</reference>
<comment type="caution">
    <text evidence="1">The sequence shown here is derived from an EMBL/GenBank/DDBJ whole genome shotgun (WGS) entry which is preliminary data.</text>
</comment>
<evidence type="ECO:0000313" key="1">
    <source>
        <dbReference type="EMBL" id="KAI9901124.1"/>
    </source>
</evidence>
<protein>
    <submittedName>
        <fullName evidence="1">Uncharacterized protein</fullName>
    </submittedName>
</protein>
<dbReference type="EMBL" id="CM047942">
    <property type="protein sequence ID" value="KAI9901124.1"/>
    <property type="molecule type" value="Genomic_DNA"/>
</dbReference>
<organism evidence="1 2">
    <name type="scientific">Trichothecium roseum</name>
    <dbReference type="NCBI Taxonomy" id="47278"/>
    <lineage>
        <taxon>Eukaryota</taxon>
        <taxon>Fungi</taxon>
        <taxon>Dikarya</taxon>
        <taxon>Ascomycota</taxon>
        <taxon>Pezizomycotina</taxon>
        <taxon>Sordariomycetes</taxon>
        <taxon>Hypocreomycetidae</taxon>
        <taxon>Hypocreales</taxon>
        <taxon>Hypocreales incertae sedis</taxon>
        <taxon>Trichothecium</taxon>
    </lineage>
</organism>